<evidence type="ECO:0000313" key="1">
    <source>
        <dbReference type="EMBL" id="CAD8134615.1"/>
    </source>
</evidence>
<proteinExistence type="predicted"/>
<reference evidence="1" key="1">
    <citation type="submission" date="2021-01" db="EMBL/GenBank/DDBJ databases">
        <authorList>
            <consortium name="Genoscope - CEA"/>
            <person name="William W."/>
        </authorList>
    </citation>
    <scope>NUCLEOTIDE SEQUENCE</scope>
</reference>
<dbReference type="OrthoDB" id="295606at2759"/>
<dbReference type="EMBL" id="CAJJDP010000004">
    <property type="protein sequence ID" value="CAD8134615.1"/>
    <property type="molecule type" value="Genomic_DNA"/>
</dbReference>
<gene>
    <name evidence="1" type="ORF">POCTA_138.1.T0050521</name>
</gene>
<evidence type="ECO:0000313" key="2">
    <source>
        <dbReference type="Proteomes" id="UP000683925"/>
    </source>
</evidence>
<accession>A0A8S1S4S6</accession>
<dbReference type="Proteomes" id="UP000683925">
    <property type="component" value="Unassembled WGS sequence"/>
</dbReference>
<dbReference type="OMA" id="QPANIEW"/>
<protein>
    <submittedName>
        <fullName evidence="1">Uncharacterized protein</fullName>
    </submittedName>
</protein>
<dbReference type="AlphaFoldDB" id="A0A8S1S4S6"/>
<comment type="caution">
    <text evidence="1">The sequence shown here is derived from an EMBL/GenBank/DDBJ whole genome shotgun (WGS) entry which is preliminary data.</text>
</comment>
<organism evidence="1 2">
    <name type="scientific">Paramecium octaurelia</name>
    <dbReference type="NCBI Taxonomy" id="43137"/>
    <lineage>
        <taxon>Eukaryota</taxon>
        <taxon>Sar</taxon>
        <taxon>Alveolata</taxon>
        <taxon>Ciliophora</taxon>
        <taxon>Intramacronucleata</taxon>
        <taxon>Oligohymenophorea</taxon>
        <taxon>Peniculida</taxon>
        <taxon>Parameciidae</taxon>
        <taxon>Paramecium</taxon>
    </lineage>
</organism>
<keyword evidence="2" id="KW-1185">Reference proteome</keyword>
<name>A0A8S1S4S6_PAROT</name>
<sequence>MRTKFHTLSMPCKRSMLQSEQSEEQINKQQAINSNYPKLRLDDLIIDKPQEFRIKTSSDLKMSLILENKRRLAQPANIEWMYNYKSTTKLHKQSKMNEYLKSVIEENKLRPTIGQLPDVKIQSITHTDFIKEKYDFRKKIFQNPRKVRSIFN</sequence>